<keyword evidence="1 2" id="KW-0808">Transferase</keyword>
<gene>
    <name evidence="2" type="ORF">FC093_13960</name>
</gene>
<dbReference type="PANTHER" id="PTHR10605:SF56">
    <property type="entry name" value="BIFUNCTIONAL HEPARAN SULFATE N-DEACETYLASE_N-SULFOTRANSFERASE"/>
    <property type="match status" value="1"/>
</dbReference>
<dbReference type="PANTHER" id="PTHR10605">
    <property type="entry name" value="HEPARAN SULFATE SULFOTRANSFERASE"/>
    <property type="match status" value="1"/>
</dbReference>
<evidence type="ECO:0000256" key="1">
    <source>
        <dbReference type="ARBA" id="ARBA00022679"/>
    </source>
</evidence>
<dbReference type="AlphaFoldDB" id="A0A4U3KYF4"/>
<dbReference type="EMBL" id="SZQL01000011">
    <property type="protein sequence ID" value="TKK67402.1"/>
    <property type="molecule type" value="Genomic_DNA"/>
</dbReference>
<proteinExistence type="predicted"/>
<organism evidence="2 3">
    <name type="scientific">Ilyomonas limi</name>
    <dbReference type="NCBI Taxonomy" id="2575867"/>
    <lineage>
        <taxon>Bacteria</taxon>
        <taxon>Pseudomonadati</taxon>
        <taxon>Bacteroidota</taxon>
        <taxon>Chitinophagia</taxon>
        <taxon>Chitinophagales</taxon>
        <taxon>Chitinophagaceae</taxon>
        <taxon>Ilyomonas</taxon>
    </lineage>
</organism>
<dbReference type="Gene3D" id="3.40.50.300">
    <property type="entry name" value="P-loop containing nucleotide triphosphate hydrolases"/>
    <property type="match status" value="1"/>
</dbReference>
<dbReference type="InterPro" id="IPR027417">
    <property type="entry name" value="P-loop_NTPase"/>
</dbReference>
<name>A0A4U3KYF4_9BACT</name>
<dbReference type="GO" id="GO:0008146">
    <property type="term" value="F:sulfotransferase activity"/>
    <property type="evidence" value="ECO:0007669"/>
    <property type="project" value="InterPro"/>
</dbReference>
<dbReference type="Proteomes" id="UP000305848">
    <property type="component" value="Unassembled WGS sequence"/>
</dbReference>
<dbReference type="OrthoDB" id="981508at2"/>
<accession>A0A4U3KYF4</accession>
<protein>
    <submittedName>
        <fullName evidence="2">Sulfotransferase</fullName>
    </submittedName>
</protein>
<dbReference type="SUPFAM" id="SSF52540">
    <property type="entry name" value="P-loop containing nucleoside triphosphate hydrolases"/>
    <property type="match status" value="1"/>
</dbReference>
<evidence type="ECO:0000313" key="3">
    <source>
        <dbReference type="Proteomes" id="UP000305848"/>
    </source>
</evidence>
<comment type="caution">
    <text evidence="2">The sequence shown here is derived from an EMBL/GenBank/DDBJ whole genome shotgun (WGS) entry which is preliminary data.</text>
</comment>
<dbReference type="Pfam" id="PF13469">
    <property type="entry name" value="Sulfotransfer_3"/>
    <property type="match status" value="1"/>
</dbReference>
<keyword evidence="3" id="KW-1185">Reference proteome</keyword>
<sequence>MYLLPNLIIPGAPKSGTTSLCEYLKQHDEIFVPTIKEPRFFINEIVKNVSEKDPLYENLIRLSAFTEENYKERFKKGETAKFRCDASVHYMYYHELVIPKLKTTVADPHIIIMLRNPVTRAFSNYVFLANKQNNTFEDGLKLENTRKADNWFAFWYFTEQGFYYEAVKKYMQSFSHVKIILFDEFNKDTSAVVKDVFAFLDVKEVPIDTGRIHNKSGVPKNKFVKWLLFNDNVLKSTSKRVFSTFFGDADRYRLASKIRNNFRKNPELRLLPETHNFLVDLYRDDILKLEELLKTDLSQWLKKK</sequence>
<evidence type="ECO:0000313" key="2">
    <source>
        <dbReference type="EMBL" id="TKK67402.1"/>
    </source>
</evidence>
<reference evidence="2 3" key="1">
    <citation type="submission" date="2019-05" db="EMBL/GenBank/DDBJ databases">
        <title>Panacibacter sp. strain 17mud1-8 Genome sequencing and assembly.</title>
        <authorList>
            <person name="Chhetri G."/>
        </authorList>
    </citation>
    <scope>NUCLEOTIDE SEQUENCE [LARGE SCALE GENOMIC DNA]</scope>
    <source>
        <strain evidence="2 3">17mud1-8</strain>
    </source>
</reference>
<dbReference type="InterPro" id="IPR037359">
    <property type="entry name" value="NST/OST"/>
</dbReference>
<dbReference type="RefSeq" id="WP_137262418.1">
    <property type="nucleotide sequence ID" value="NZ_SZQL01000011.1"/>
</dbReference>